<keyword evidence="2" id="KW-1185">Reference proteome</keyword>
<dbReference type="AlphaFoldDB" id="A0A0J9XF53"/>
<evidence type="ECO:0000313" key="1">
    <source>
        <dbReference type="EMBL" id="CDO56164.1"/>
    </source>
</evidence>
<gene>
    <name evidence="1" type="ORF">BN980_GECA14s00318g</name>
</gene>
<dbReference type="Pfam" id="PF13279">
    <property type="entry name" value="4HBT_2"/>
    <property type="match status" value="1"/>
</dbReference>
<organism evidence="1 2">
    <name type="scientific">Geotrichum candidum</name>
    <name type="common">Oospora lactis</name>
    <name type="synonym">Dipodascus geotrichum</name>
    <dbReference type="NCBI Taxonomy" id="1173061"/>
    <lineage>
        <taxon>Eukaryota</taxon>
        <taxon>Fungi</taxon>
        <taxon>Dikarya</taxon>
        <taxon>Ascomycota</taxon>
        <taxon>Saccharomycotina</taxon>
        <taxon>Dipodascomycetes</taxon>
        <taxon>Dipodascales</taxon>
        <taxon>Dipodascaceae</taxon>
        <taxon>Geotrichum</taxon>
    </lineage>
</organism>
<dbReference type="CDD" id="cd00586">
    <property type="entry name" value="4HBT"/>
    <property type="match status" value="1"/>
</dbReference>
<dbReference type="PANTHER" id="PTHR31793:SF39">
    <property type="entry name" value="THIOESTERASE_THIOL ESTER DEHYDRASE-ISOMERASE"/>
    <property type="match status" value="1"/>
</dbReference>
<sequence length="228" mass="24971">MFLKLGKSAYTTGLVGLARTRMLARPGPLAAAATAARSVTTGARALDPETRKMLGEILAAEDAATQKQANGGAINHYRLESGGLVNHDIFWGDMDTFGHVNNVMYLKWFETARVNYFRALLGSDADKFMGGVGVGPIIRSVDLAWRYPITFPDTISVIHKLLPLTQPDRFELSGVVVSHKAKKVAARIREVIVTVDYSNGGVKAPIPGDVRKILEKQWQLQQQPLETK</sequence>
<protein>
    <recommendedName>
        <fullName evidence="3">Thioesterase domain-containing protein</fullName>
    </recommendedName>
</protein>
<dbReference type="OrthoDB" id="5538558at2759"/>
<evidence type="ECO:0000313" key="2">
    <source>
        <dbReference type="Proteomes" id="UP000242525"/>
    </source>
</evidence>
<dbReference type="InterPro" id="IPR029069">
    <property type="entry name" value="HotDog_dom_sf"/>
</dbReference>
<dbReference type="PANTHER" id="PTHR31793">
    <property type="entry name" value="4-HYDROXYBENZOYL-COA THIOESTERASE FAMILY MEMBER"/>
    <property type="match status" value="1"/>
</dbReference>
<dbReference type="GO" id="GO:0047617">
    <property type="term" value="F:fatty acyl-CoA hydrolase activity"/>
    <property type="evidence" value="ECO:0007669"/>
    <property type="project" value="TreeGrafter"/>
</dbReference>
<proteinExistence type="predicted"/>
<name>A0A0J9XF53_GEOCN</name>
<comment type="caution">
    <text evidence="1">The sequence shown here is derived from an EMBL/GenBank/DDBJ whole genome shotgun (WGS) entry which is preliminary data.</text>
</comment>
<evidence type="ECO:0008006" key="3">
    <source>
        <dbReference type="Google" id="ProtNLM"/>
    </source>
</evidence>
<dbReference type="EMBL" id="CCBN010000014">
    <property type="protein sequence ID" value="CDO56164.1"/>
    <property type="molecule type" value="Genomic_DNA"/>
</dbReference>
<dbReference type="InterPro" id="IPR050563">
    <property type="entry name" value="4-hydroxybenzoyl-CoA_TE"/>
</dbReference>
<dbReference type="Proteomes" id="UP000242525">
    <property type="component" value="Unassembled WGS sequence"/>
</dbReference>
<accession>A0A0J9XF53</accession>
<reference evidence="1" key="1">
    <citation type="submission" date="2014-03" db="EMBL/GenBank/DDBJ databases">
        <authorList>
            <person name="Casaregola S."/>
        </authorList>
    </citation>
    <scope>NUCLEOTIDE SEQUENCE [LARGE SCALE GENOMIC DNA]</scope>
    <source>
        <strain evidence="1">CLIB 918</strain>
    </source>
</reference>
<dbReference type="SUPFAM" id="SSF54637">
    <property type="entry name" value="Thioesterase/thiol ester dehydrase-isomerase"/>
    <property type="match status" value="1"/>
</dbReference>
<dbReference type="Gene3D" id="3.10.129.10">
    <property type="entry name" value="Hotdog Thioesterase"/>
    <property type="match status" value="1"/>
</dbReference>